<protein>
    <submittedName>
        <fullName evidence="1">Uncharacterized protein</fullName>
    </submittedName>
</protein>
<dbReference type="Proteomes" id="UP000501690">
    <property type="component" value="Linkage Group LG6"/>
</dbReference>
<dbReference type="EMBL" id="CP039350">
    <property type="protein sequence ID" value="QCD96935.1"/>
    <property type="molecule type" value="Genomic_DNA"/>
</dbReference>
<keyword evidence="2" id="KW-1185">Reference proteome</keyword>
<evidence type="ECO:0000313" key="2">
    <source>
        <dbReference type="Proteomes" id="UP000501690"/>
    </source>
</evidence>
<organism evidence="1 2">
    <name type="scientific">Vigna unguiculata</name>
    <name type="common">Cowpea</name>
    <dbReference type="NCBI Taxonomy" id="3917"/>
    <lineage>
        <taxon>Eukaryota</taxon>
        <taxon>Viridiplantae</taxon>
        <taxon>Streptophyta</taxon>
        <taxon>Embryophyta</taxon>
        <taxon>Tracheophyta</taxon>
        <taxon>Spermatophyta</taxon>
        <taxon>Magnoliopsida</taxon>
        <taxon>eudicotyledons</taxon>
        <taxon>Gunneridae</taxon>
        <taxon>Pentapetalae</taxon>
        <taxon>rosids</taxon>
        <taxon>fabids</taxon>
        <taxon>Fabales</taxon>
        <taxon>Fabaceae</taxon>
        <taxon>Papilionoideae</taxon>
        <taxon>50 kb inversion clade</taxon>
        <taxon>NPAAA clade</taxon>
        <taxon>indigoferoid/millettioid clade</taxon>
        <taxon>Phaseoleae</taxon>
        <taxon>Vigna</taxon>
    </lineage>
</organism>
<sequence>MESNVAVIFPVRQKYALLGLGSCRLQASSKLIPTPSRVPSDPDHASVPLYFQLVRAFLELLCSCVRYRGRVSGIVACGMSSHLLQVKIVADTDKLAQASWSRLGEINRGSPKPFFHEWSPRRPIVILSERASRSNEMGLA</sequence>
<reference evidence="1 2" key="1">
    <citation type="submission" date="2019-04" db="EMBL/GenBank/DDBJ databases">
        <title>An improved genome assembly and genetic linkage map for asparagus bean, Vigna unguiculata ssp. sesquipedialis.</title>
        <authorList>
            <person name="Xia Q."/>
            <person name="Zhang R."/>
            <person name="Dong Y."/>
        </authorList>
    </citation>
    <scope>NUCLEOTIDE SEQUENCE [LARGE SCALE GENOMIC DNA]</scope>
    <source>
        <tissue evidence="1">Leaf</tissue>
    </source>
</reference>
<proteinExistence type="predicted"/>
<dbReference type="AlphaFoldDB" id="A0A4D6M6R5"/>
<accession>A0A4D6M6R5</accession>
<evidence type="ECO:0000313" key="1">
    <source>
        <dbReference type="EMBL" id="QCD96935.1"/>
    </source>
</evidence>
<gene>
    <name evidence="1" type="ORF">DEO72_LG6g1645</name>
</gene>
<name>A0A4D6M6R5_VIGUN</name>